<evidence type="ECO:0000256" key="3">
    <source>
        <dbReference type="ARBA" id="ARBA00022622"/>
    </source>
</evidence>
<dbReference type="CDD" id="cd21176">
    <property type="entry name" value="LPMO_auxiliary-like"/>
    <property type="match status" value="1"/>
</dbReference>
<keyword evidence="6" id="KW-0325">Glycoprotein</keyword>
<feature type="signal peptide" evidence="8">
    <location>
        <begin position="1"/>
        <end position="18"/>
    </location>
</feature>
<comment type="caution">
    <text evidence="10">The sequence shown here is derived from an EMBL/GenBank/DDBJ whole genome shotgun (WGS) entry which is preliminary data.</text>
</comment>
<dbReference type="InterPro" id="IPR046530">
    <property type="entry name" value="BIM1-like_dom"/>
</dbReference>
<dbReference type="EMBL" id="JAULSW010000001">
    <property type="protein sequence ID" value="KAK3392784.1"/>
    <property type="molecule type" value="Genomic_DNA"/>
</dbReference>
<keyword evidence="5" id="KW-0472">Membrane</keyword>
<evidence type="ECO:0000256" key="4">
    <source>
        <dbReference type="ARBA" id="ARBA00022729"/>
    </source>
</evidence>
<evidence type="ECO:0000313" key="10">
    <source>
        <dbReference type="EMBL" id="KAK3392784.1"/>
    </source>
</evidence>
<evidence type="ECO:0000256" key="1">
    <source>
        <dbReference type="ARBA" id="ARBA00004609"/>
    </source>
</evidence>
<feature type="chain" id="PRO_5042261624" description="Copper acquisition factor BIM1-like domain-containing protein" evidence="8">
    <location>
        <begin position="19"/>
        <end position="206"/>
    </location>
</feature>
<organism evidence="10 11">
    <name type="scientific">Podospora didyma</name>
    <dbReference type="NCBI Taxonomy" id="330526"/>
    <lineage>
        <taxon>Eukaryota</taxon>
        <taxon>Fungi</taxon>
        <taxon>Dikarya</taxon>
        <taxon>Ascomycota</taxon>
        <taxon>Pezizomycotina</taxon>
        <taxon>Sordariomycetes</taxon>
        <taxon>Sordariomycetidae</taxon>
        <taxon>Sordariales</taxon>
        <taxon>Podosporaceae</taxon>
        <taxon>Podospora</taxon>
    </lineage>
</organism>
<name>A0AAE0U707_9PEZI</name>
<accession>A0AAE0U707</accession>
<feature type="domain" description="Copper acquisition factor BIM1-like" evidence="9">
    <location>
        <begin position="17"/>
        <end position="162"/>
    </location>
</feature>
<sequence length="206" mass="21533">MVVGAFVLLAAAAQLVNAHFGIEYPKWRADTLSSSTNFSQWDYPCAGAPTLPDNERTPWPLTGGSVKLDLHHKWTYVFINLGLGENVTNFNYTLTPGLWNSTGNGTLCVQQLTLPTNLPIVDGSKASLQFVTSGDSGSALYNCADIVFKANATTLSSSECVTDAGVKVAPVVAAQQKSGASTAGLNKAMLSSAAGLAVVFAFGLSL</sequence>
<dbReference type="AlphaFoldDB" id="A0AAE0U707"/>
<protein>
    <recommendedName>
        <fullName evidence="9">Copper acquisition factor BIM1-like domain-containing protein</fullName>
    </recommendedName>
</protein>
<dbReference type="GO" id="GO:0098552">
    <property type="term" value="C:side of membrane"/>
    <property type="evidence" value="ECO:0007669"/>
    <property type="project" value="UniProtKB-KW"/>
</dbReference>
<proteinExistence type="predicted"/>
<keyword evidence="7" id="KW-0449">Lipoprotein</keyword>
<dbReference type="Proteomes" id="UP001285441">
    <property type="component" value="Unassembled WGS sequence"/>
</dbReference>
<evidence type="ECO:0000256" key="8">
    <source>
        <dbReference type="SAM" id="SignalP"/>
    </source>
</evidence>
<comment type="subcellular location">
    <subcellularLocation>
        <location evidence="1">Cell membrane</location>
        <topology evidence="1">Lipid-anchor</topology>
        <topology evidence="1">GPI-anchor</topology>
    </subcellularLocation>
</comment>
<keyword evidence="4 8" id="KW-0732">Signal</keyword>
<gene>
    <name evidence="10" type="ORF">B0H63DRAFT_388288</name>
</gene>
<keyword evidence="2" id="KW-1003">Cell membrane</keyword>
<keyword evidence="3" id="KW-0336">GPI-anchor</keyword>
<dbReference type="PANTHER" id="PTHR34992">
    <property type="entry name" value="HYPHAL ANASTAMOSIS-7 PROTEIN"/>
    <property type="match status" value="1"/>
</dbReference>
<evidence type="ECO:0000256" key="7">
    <source>
        <dbReference type="ARBA" id="ARBA00023288"/>
    </source>
</evidence>
<dbReference type="PANTHER" id="PTHR34992:SF2">
    <property type="entry name" value="COPPER ACQUISITION FACTOR BIM1-LIKE DOMAIN-CONTAINING PROTEIN"/>
    <property type="match status" value="1"/>
</dbReference>
<evidence type="ECO:0000256" key="2">
    <source>
        <dbReference type="ARBA" id="ARBA00022475"/>
    </source>
</evidence>
<reference evidence="10" key="1">
    <citation type="journal article" date="2023" name="Mol. Phylogenet. Evol.">
        <title>Genome-scale phylogeny and comparative genomics of the fungal order Sordariales.</title>
        <authorList>
            <person name="Hensen N."/>
            <person name="Bonometti L."/>
            <person name="Westerberg I."/>
            <person name="Brannstrom I.O."/>
            <person name="Guillou S."/>
            <person name="Cros-Aarteil S."/>
            <person name="Calhoun S."/>
            <person name="Haridas S."/>
            <person name="Kuo A."/>
            <person name="Mondo S."/>
            <person name="Pangilinan J."/>
            <person name="Riley R."/>
            <person name="LaButti K."/>
            <person name="Andreopoulos B."/>
            <person name="Lipzen A."/>
            <person name="Chen C."/>
            <person name="Yan M."/>
            <person name="Daum C."/>
            <person name="Ng V."/>
            <person name="Clum A."/>
            <person name="Steindorff A."/>
            <person name="Ohm R.A."/>
            <person name="Martin F."/>
            <person name="Silar P."/>
            <person name="Natvig D.O."/>
            <person name="Lalanne C."/>
            <person name="Gautier V."/>
            <person name="Ament-Velasquez S.L."/>
            <person name="Kruys A."/>
            <person name="Hutchinson M.I."/>
            <person name="Powell A.J."/>
            <person name="Barry K."/>
            <person name="Miller A.N."/>
            <person name="Grigoriev I.V."/>
            <person name="Debuchy R."/>
            <person name="Gladieux P."/>
            <person name="Hiltunen Thoren M."/>
            <person name="Johannesson H."/>
        </authorList>
    </citation>
    <scope>NUCLEOTIDE SEQUENCE</scope>
    <source>
        <strain evidence="10">CBS 232.78</strain>
    </source>
</reference>
<evidence type="ECO:0000259" key="9">
    <source>
        <dbReference type="Pfam" id="PF20238"/>
    </source>
</evidence>
<keyword evidence="11" id="KW-1185">Reference proteome</keyword>
<dbReference type="InterPro" id="IPR046936">
    <property type="entry name" value="BIM1-like"/>
</dbReference>
<dbReference type="GO" id="GO:0005886">
    <property type="term" value="C:plasma membrane"/>
    <property type="evidence" value="ECO:0007669"/>
    <property type="project" value="UniProtKB-SubCell"/>
</dbReference>
<evidence type="ECO:0000256" key="5">
    <source>
        <dbReference type="ARBA" id="ARBA00023136"/>
    </source>
</evidence>
<evidence type="ECO:0000256" key="6">
    <source>
        <dbReference type="ARBA" id="ARBA00023180"/>
    </source>
</evidence>
<reference evidence="10" key="2">
    <citation type="submission" date="2023-06" db="EMBL/GenBank/DDBJ databases">
        <authorList>
            <consortium name="Lawrence Berkeley National Laboratory"/>
            <person name="Haridas S."/>
            <person name="Hensen N."/>
            <person name="Bonometti L."/>
            <person name="Westerberg I."/>
            <person name="Brannstrom I.O."/>
            <person name="Guillou S."/>
            <person name="Cros-Aarteil S."/>
            <person name="Calhoun S."/>
            <person name="Kuo A."/>
            <person name="Mondo S."/>
            <person name="Pangilinan J."/>
            <person name="Riley R."/>
            <person name="LaButti K."/>
            <person name="Andreopoulos B."/>
            <person name="Lipzen A."/>
            <person name="Chen C."/>
            <person name="Yanf M."/>
            <person name="Daum C."/>
            <person name="Ng V."/>
            <person name="Clum A."/>
            <person name="Steindorff A."/>
            <person name="Ohm R."/>
            <person name="Martin F."/>
            <person name="Silar P."/>
            <person name="Natvig D."/>
            <person name="Lalanne C."/>
            <person name="Gautier V."/>
            <person name="Ament-velasquez S.L."/>
            <person name="Kruys A."/>
            <person name="Hutchinson M.I."/>
            <person name="Powell A.J."/>
            <person name="Barry K."/>
            <person name="Miller A.N."/>
            <person name="Grigoriev I.V."/>
            <person name="Debuchy R."/>
            <person name="Gladieux P."/>
            <person name="Thoren M.H."/>
            <person name="Johannesson H."/>
        </authorList>
    </citation>
    <scope>NUCLEOTIDE SEQUENCE</scope>
    <source>
        <strain evidence="10">CBS 232.78</strain>
    </source>
</reference>
<dbReference type="Pfam" id="PF20238">
    <property type="entry name" value="BIM1-like_dom"/>
    <property type="match status" value="1"/>
</dbReference>
<evidence type="ECO:0000313" key="11">
    <source>
        <dbReference type="Proteomes" id="UP001285441"/>
    </source>
</evidence>